<proteinExistence type="predicted"/>
<dbReference type="AlphaFoldDB" id="A0AAD7CHD0"/>
<sequence>MDAAQFAACFDVGAFGLIDAIGPDVLQTCLQGRSIDGDKFLRAEIQKLHVYGPGSFVNAHQAPRLGGDTTIGSLIVVLPTTHTGGACTLEHEGTTLFSPPVLSYFALYGDVKQTMQPIHTGHRITLTYALSIADRNGSTLADQHTAPDAERALEAALQALLADPAFLPTGGFLASGLAHKYLIPLDRVCTPPQVDPQTPVACCQWDPILRLLKGVDARLRAAAERVGLGPRVQLLYNTYDGRDVLVDDIVDLFGVHEGFELDDLENANEVIMRVGIELQRGEDRAQAQVARVLRAYRSYYGSYYQDPKHALSSTGAPVHWLTHMTELNRVKSAYIDGSSMVGHQYGDAGIFMRVPAVGEGVRASVG</sequence>
<name>A0AAD7CHD0_MYCRO</name>
<evidence type="ECO:0000313" key="2">
    <source>
        <dbReference type="Proteomes" id="UP001221757"/>
    </source>
</evidence>
<reference evidence="1" key="1">
    <citation type="submission" date="2023-03" db="EMBL/GenBank/DDBJ databases">
        <title>Massive genome expansion in bonnet fungi (Mycena s.s.) driven by repeated elements and novel gene families across ecological guilds.</title>
        <authorList>
            <consortium name="Lawrence Berkeley National Laboratory"/>
            <person name="Harder C.B."/>
            <person name="Miyauchi S."/>
            <person name="Viragh M."/>
            <person name="Kuo A."/>
            <person name="Thoen E."/>
            <person name="Andreopoulos B."/>
            <person name="Lu D."/>
            <person name="Skrede I."/>
            <person name="Drula E."/>
            <person name="Henrissat B."/>
            <person name="Morin E."/>
            <person name="Kohler A."/>
            <person name="Barry K."/>
            <person name="LaButti K."/>
            <person name="Morin E."/>
            <person name="Salamov A."/>
            <person name="Lipzen A."/>
            <person name="Mereny Z."/>
            <person name="Hegedus B."/>
            <person name="Baldrian P."/>
            <person name="Stursova M."/>
            <person name="Weitz H."/>
            <person name="Taylor A."/>
            <person name="Grigoriev I.V."/>
            <person name="Nagy L.G."/>
            <person name="Martin F."/>
            <person name="Kauserud H."/>
        </authorList>
    </citation>
    <scope>NUCLEOTIDE SEQUENCE</scope>
    <source>
        <strain evidence="1">CBHHK067</strain>
    </source>
</reference>
<keyword evidence="2" id="KW-1185">Reference proteome</keyword>
<comment type="caution">
    <text evidence="1">The sequence shown here is derived from an EMBL/GenBank/DDBJ whole genome shotgun (WGS) entry which is preliminary data.</text>
</comment>
<dbReference type="EMBL" id="JARKIE010000370">
    <property type="protein sequence ID" value="KAJ7649161.1"/>
    <property type="molecule type" value="Genomic_DNA"/>
</dbReference>
<accession>A0AAD7CHD0</accession>
<dbReference type="PANTHER" id="PTHR33099">
    <property type="entry name" value="FE2OG DIOXYGENASE DOMAIN-CONTAINING PROTEIN"/>
    <property type="match status" value="1"/>
</dbReference>
<dbReference type="Proteomes" id="UP001221757">
    <property type="component" value="Unassembled WGS sequence"/>
</dbReference>
<evidence type="ECO:0000313" key="1">
    <source>
        <dbReference type="EMBL" id="KAJ7649161.1"/>
    </source>
</evidence>
<gene>
    <name evidence="1" type="ORF">B0H17DRAFT_1215432</name>
</gene>
<dbReference type="PANTHER" id="PTHR33099:SF7">
    <property type="entry name" value="MYND-TYPE DOMAIN-CONTAINING PROTEIN"/>
    <property type="match status" value="1"/>
</dbReference>
<organism evidence="1 2">
    <name type="scientific">Mycena rosella</name>
    <name type="common">Pink bonnet</name>
    <name type="synonym">Agaricus rosellus</name>
    <dbReference type="NCBI Taxonomy" id="1033263"/>
    <lineage>
        <taxon>Eukaryota</taxon>
        <taxon>Fungi</taxon>
        <taxon>Dikarya</taxon>
        <taxon>Basidiomycota</taxon>
        <taxon>Agaricomycotina</taxon>
        <taxon>Agaricomycetes</taxon>
        <taxon>Agaricomycetidae</taxon>
        <taxon>Agaricales</taxon>
        <taxon>Marasmiineae</taxon>
        <taxon>Mycenaceae</taxon>
        <taxon>Mycena</taxon>
    </lineage>
</organism>
<protein>
    <submittedName>
        <fullName evidence="1">Uncharacterized protein</fullName>
    </submittedName>
</protein>